<organism evidence="1 2">
    <name type="scientific">Brachionus plicatilis</name>
    <name type="common">Marine rotifer</name>
    <name type="synonym">Brachionus muelleri</name>
    <dbReference type="NCBI Taxonomy" id="10195"/>
    <lineage>
        <taxon>Eukaryota</taxon>
        <taxon>Metazoa</taxon>
        <taxon>Spiralia</taxon>
        <taxon>Gnathifera</taxon>
        <taxon>Rotifera</taxon>
        <taxon>Eurotatoria</taxon>
        <taxon>Monogononta</taxon>
        <taxon>Pseudotrocha</taxon>
        <taxon>Ploima</taxon>
        <taxon>Brachionidae</taxon>
        <taxon>Brachionus</taxon>
    </lineage>
</organism>
<evidence type="ECO:0000313" key="2">
    <source>
        <dbReference type="Proteomes" id="UP000276133"/>
    </source>
</evidence>
<accession>A0A3M7Q1A4</accession>
<name>A0A3M7Q1A4_BRAPC</name>
<sequence length="66" mass="7707">MFSEQIFDYLNLTVNVNKVESIVKVRKKVQKYLTNILRKQNLGDLQGYDCLKTFEIDAAHSKRTAE</sequence>
<reference evidence="1 2" key="1">
    <citation type="journal article" date="2018" name="Sci. Rep.">
        <title>Genomic signatures of local adaptation to the degree of environmental predictability in rotifers.</title>
        <authorList>
            <person name="Franch-Gras L."/>
            <person name="Hahn C."/>
            <person name="Garcia-Roger E.M."/>
            <person name="Carmona M.J."/>
            <person name="Serra M."/>
            <person name="Gomez A."/>
        </authorList>
    </citation>
    <scope>NUCLEOTIDE SEQUENCE [LARGE SCALE GENOMIC DNA]</scope>
    <source>
        <strain evidence="1">HYR1</strain>
    </source>
</reference>
<dbReference type="EMBL" id="REGN01007992">
    <property type="protein sequence ID" value="RNA04718.1"/>
    <property type="molecule type" value="Genomic_DNA"/>
</dbReference>
<gene>
    <name evidence="1" type="ORF">BpHYR1_020090</name>
</gene>
<keyword evidence="2" id="KW-1185">Reference proteome</keyword>
<dbReference type="Proteomes" id="UP000276133">
    <property type="component" value="Unassembled WGS sequence"/>
</dbReference>
<proteinExistence type="predicted"/>
<comment type="caution">
    <text evidence="1">The sequence shown here is derived from an EMBL/GenBank/DDBJ whole genome shotgun (WGS) entry which is preliminary data.</text>
</comment>
<dbReference type="AlphaFoldDB" id="A0A3M7Q1A4"/>
<evidence type="ECO:0000313" key="1">
    <source>
        <dbReference type="EMBL" id="RNA04718.1"/>
    </source>
</evidence>
<protein>
    <submittedName>
        <fullName evidence="1">Uncharacterized protein</fullName>
    </submittedName>
</protein>